<dbReference type="Proteomes" id="UP000008063">
    <property type="component" value="Unassembled WGS sequence"/>
</dbReference>
<sequence length="187" mass="20169">MPDPSFVSRQPESSSRPRSTSAATNLSQSTRPSISTRTSTRQSTSTQTSDPTTHSPSIPSQDSKFNTTERAILAELQAAVAARAAQFVYKGHPGPASATGGAFGLQRKQSTERVSNRSKRSITSHTTTLPADSPARNSTDATTRSTSDVLASLDVHGGLDNSRRRHHPHVTREVPYPRSYERGVIDL</sequence>
<feature type="region of interest" description="Disordered" evidence="1">
    <location>
        <begin position="1"/>
        <end position="64"/>
    </location>
</feature>
<dbReference type="HOGENOM" id="CLU_1448547_0_0_1"/>
<evidence type="ECO:0000313" key="2">
    <source>
        <dbReference type="EMBL" id="EGN98294.1"/>
    </source>
</evidence>
<reference evidence="3" key="1">
    <citation type="journal article" date="2011" name="Science">
        <title>The plant cell wall-decomposing machinery underlies the functional diversity of forest fungi.</title>
        <authorList>
            <person name="Eastwood D.C."/>
            <person name="Floudas D."/>
            <person name="Binder M."/>
            <person name="Majcherczyk A."/>
            <person name="Schneider P."/>
            <person name="Aerts A."/>
            <person name="Asiegbu F.O."/>
            <person name="Baker S.E."/>
            <person name="Barry K."/>
            <person name="Bendiksby M."/>
            <person name="Blumentritt M."/>
            <person name="Coutinho P.M."/>
            <person name="Cullen D."/>
            <person name="de Vries R.P."/>
            <person name="Gathman A."/>
            <person name="Goodell B."/>
            <person name="Henrissat B."/>
            <person name="Ihrmark K."/>
            <person name="Kauserud H."/>
            <person name="Kohler A."/>
            <person name="LaButti K."/>
            <person name="Lapidus A."/>
            <person name="Lavin J.L."/>
            <person name="Lee Y.-H."/>
            <person name="Lindquist E."/>
            <person name="Lilly W."/>
            <person name="Lucas S."/>
            <person name="Morin E."/>
            <person name="Murat C."/>
            <person name="Oguiza J.A."/>
            <person name="Park J."/>
            <person name="Pisabarro A.G."/>
            <person name="Riley R."/>
            <person name="Rosling A."/>
            <person name="Salamov A."/>
            <person name="Schmidt O."/>
            <person name="Schmutz J."/>
            <person name="Skrede I."/>
            <person name="Stenlid J."/>
            <person name="Wiebenga A."/>
            <person name="Xie X."/>
            <person name="Kuees U."/>
            <person name="Hibbett D.S."/>
            <person name="Hoffmeister D."/>
            <person name="Hoegberg N."/>
            <person name="Martin F."/>
            <person name="Grigoriev I.V."/>
            <person name="Watkinson S.C."/>
        </authorList>
    </citation>
    <scope>NUCLEOTIDE SEQUENCE [LARGE SCALE GENOMIC DNA]</scope>
    <source>
        <strain evidence="3">strain S7.3</strain>
    </source>
</reference>
<feature type="region of interest" description="Disordered" evidence="1">
    <location>
        <begin position="90"/>
        <end position="187"/>
    </location>
</feature>
<keyword evidence="3" id="KW-1185">Reference proteome</keyword>
<evidence type="ECO:0000313" key="3">
    <source>
        <dbReference type="Proteomes" id="UP000008063"/>
    </source>
</evidence>
<organism evidence="3">
    <name type="scientific">Serpula lacrymans var. lacrymans (strain S7.3)</name>
    <name type="common">Dry rot fungus</name>
    <dbReference type="NCBI Taxonomy" id="936435"/>
    <lineage>
        <taxon>Eukaryota</taxon>
        <taxon>Fungi</taxon>
        <taxon>Dikarya</taxon>
        <taxon>Basidiomycota</taxon>
        <taxon>Agaricomycotina</taxon>
        <taxon>Agaricomycetes</taxon>
        <taxon>Agaricomycetidae</taxon>
        <taxon>Boletales</taxon>
        <taxon>Coniophorineae</taxon>
        <taxon>Serpulaceae</taxon>
        <taxon>Serpula</taxon>
    </lineage>
</organism>
<proteinExistence type="predicted"/>
<feature type="compositionally biased region" description="Polar residues" evidence="1">
    <location>
        <begin position="123"/>
        <end position="149"/>
    </location>
</feature>
<gene>
    <name evidence="2" type="ORF">SERLA73DRAFT_183222</name>
</gene>
<accession>F8PZH2</accession>
<dbReference type="EMBL" id="GL945481">
    <property type="protein sequence ID" value="EGN98294.1"/>
    <property type="molecule type" value="Genomic_DNA"/>
</dbReference>
<name>F8PZH2_SERL3</name>
<dbReference type="AlphaFoldDB" id="F8PZH2"/>
<protein>
    <submittedName>
        <fullName evidence="2">Uncharacterized protein</fullName>
    </submittedName>
</protein>
<evidence type="ECO:0000256" key="1">
    <source>
        <dbReference type="SAM" id="MobiDB-lite"/>
    </source>
</evidence>
<dbReference type="OrthoDB" id="2691582at2759"/>
<feature type="compositionally biased region" description="Low complexity" evidence="1">
    <location>
        <begin position="8"/>
        <end position="57"/>
    </location>
</feature>
<dbReference type="InParanoid" id="F8PZH2"/>